<evidence type="ECO:0000256" key="5">
    <source>
        <dbReference type="ARBA" id="ARBA00023136"/>
    </source>
</evidence>
<gene>
    <name evidence="10" type="primary">LOC108877495</name>
</gene>
<feature type="transmembrane region" description="Helical" evidence="8">
    <location>
        <begin position="32"/>
        <end position="58"/>
    </location>
</feature>
<feature type="transmembrane region" description="Helical" evidence="8">
    <location>
        <begin position="353"/>
        <end position="373"/>
    </location>
</feature>
<dbReference type="KEGG" id="lcf:108877495"/>
<keyword evidence="5 8" id="KW-0472">Membrane</keyword>
<organism evidence="9 10">
    <name type="scientific">Lates calcarifer</name>
    <name type="common">Barramundi</name>
    <name type="synonym">Holocentrus calcarifer</name>
    <dbReference type="NCBI Taxonomy" id="8187"/>
    <lineage>
        <taxon>Eukaryota</taxon>
        <taxon>Metazoa</taxon>
        <taxon>Chordata</taxon>
        <taxon>Craniata</taxon>
        <taxon>Vertebrata</taxon>
        <taxon>Euteleostomi</taxon>
        <taxon>Actinopterygii</taxon>
        <taxon>Neopterygii</taxon>
        <taxon>Teleostei</taxon>
        <taxon>Neoteleostei</taxon>
        <taxon>Acanthomorphata</taxon>
        <taxon>Carangaria</taxon>
        <taxon>Carangaria incertae sedis</taxon>
        <taxon>Centropomidae</taxon>
        <taxon>Lates</taxon>
    </lineage>
</organism>
<feature type="transmembrane region" description="Helical" evidence="8">
    <location>
        <begin position="545"/>
        <end position="565"/>
    </location>
</feature>
<evidence type="ECO:0000313" key="10">
    <source>
        <dbReference type="RefSeq" id="XP_018523083.1"/>
    </source>
</evidence>
<dbReference type="Pfam" id="PF07690">
    <property type="entry name" value="MFS_1"/>
    <property type="match status" value="1"/>
</dbReference>
<name>A0AAJ7LIX8_LATCA</name>
<evidence type="ECO:0000256" key="6">
    <source>
        <dbReference type="ARBA" id="ARBA00038193"/>
    </source>
</evidence>
<dbReference type="GO" id="GO:0008506">
    <property type="term" value="F:sucrose:proton symporter activity"/>
    <property type="evidence" value="ECO:0007669"/>
    <property type="project" value="TreeGrafter"/>
</dbReference>
<evidence type="ECO:0000313" key="9">
    <source>
        <dbReference type="Proteomes" id="UP000694890"/>
    </source>
</evidence>
<evidence type="ECO:0000256" key="7">
    <source>
        <dbReference type="SAM" id="MobiDB-lite"/>
    </source>
</evidence>
<keyword evidence="3 8" id="KW-0812">Transmembrane</keyword>
<reference evidence="10" key="1">
    <citation type="submission" date="2025-08" db="UniProtKB">
        <authorList>
            <consortium name="RefSeq"/>
        </authorList>
    </citation>
    <scope>IDENTIFICATION</scope>
    <source>
        <tissue evidence="10">Brain</tissue>
    </source>
</reference>
<dbReference type="AlphaFoldDB" id="A0AAJ7LIX8"/>
<evidence type="ECO:0000256" key="4">
    <source>
        <dbReference type="ARBA" id="ARBA00022989"/>
    </source>
</evidence>
<dbReference type="PANTHER" id="PTHR19432">
    <property type="entry name" value="SUGAR TRANSPORTER"/>
    <property type="match status" value="1"/>
</dbReference>
<accession>A0AAJ7LIX8</accession>
<proteinExistence type="inferred from homology"/>
<keyword evidence="2" id="KW-0813">Transport</keyword>
<feature type="transmembrane region" description="Helical" evidence="8">
    <location>
        <begin position="70"/>
        <end position="93"/>
    </location>
</feature>
<feature type="transmembrane region" description="Helical" evidence="8">
    <location>
        <begin position="178"/>
        <end position="197"/>
    </location>
</feature>
<keyword evidence="4 8" id="KW-1133">Transmembrane helix</keyword>
<evidence type="ECO:0000256" key="2">
    <source>
        <dbReference type="ARBA" id="ARBA00022448"/>
    </source>
</evidence>
<dbReference type="SUPFAM" id="SSF103473">
    <property type="entry name" value="MFS general substrate transporter"/>
    <property type="match status" value="1"/>
</dbReference>
<evidence type="ECO:0000256" key="1">
    <source>
        <dbReference type="ARBA" id="ARBA00004141"/>
    </source>
</evidence>
<dbReference type="FunFam" id="1.20.1250.20:FF:000193">
    <property type="entry name" value="Solute carrier family 45 member 3"/>
    <property type="match status" value="1"/>
</dbReference>
<feature type="transmembrane region" description="Helical" evidence="8">
    <location>
        <begin position="137"/>
        <end position="166"/>
    </location>
</feature>
<protein>
    <submittedName>
        <fullName evidence="10">LOW QUALITY PROTEIN: solute carrier family 45 member 3</fullName>
    </submittedName>
</protein>
<dbReference type="GeneID" id="108877495"/>
<dbReference type="RefSeq" id="XP_018523083.1">
    <property type="nucleotide sequence ID" value="XM_018667567.2"/>
</dbReference>
<feature type="transmembrane region" description="Helical" evidence="8">
    <location>
        <begin position="385"/>
        <end position="403"/>
    </location>
</feature>
<feature type="compositionally biased region" description="Polar residues" evidence="7">
    <location>
        <begin position="1"/>
        <end position="16"/>
    </location>
</feature>
<evidence type="ECO:0000256" key="3">
    <source>
        <dbReference type="ARBA" id="ARBA00022692"/>
    </source>
</evidence>
<dbReference type="PANTHER" id="PTHR19432:SF37">
    <property type="entry name" value="SOLUTE CARRIER FAMILY 45 MEMBER 3"/>
    <property type="match status" value="1"/>
</dbReference>
<feature type="transmembrane region" description="Helical" evidence="8">
    <location>
        <begin position="409"/>
        <end position="431"/>
    </location>
</feature>
<dbReference type="Proteomes" id="UP000694890">
    <property type="component" value="Linkage group LG12"/>
</dbReference>
<sequence>MANIYPTKTVNHQSKTPSEETKMQVENPLQGLVWKLLLVNTLSCGLEVCIAAGTVYVPPLLLQAGMEERYMTMVLAVGPVLGLIFIPIIGSASDSHQGRFGRRRPFIWMLSLGVLLGLQILPQAWRLAVLMSPQHPYWLQAALQSVAVCLTDFCGQACFTLLLALLSDLFPREEENRRAFSVNSLMTSLGGCLGFLLPAVDWRQVPIATYLGGQEAFIYALLTLLFLSCLLTTAFIPEETVARKGGRKSVVPRSLRSWSSRYCPHLFLPQRQCLHVALGQCASACMSLLPRMYAVCVHVPAVIWRLFVAKMCTWMALMSVMLFFTDFMGEGLYQGVPSADPESQKRKHYDEGVRMASLGLFLQCVVSMLCSLLMDRWVALLGAKMVYISSVALLVFTTTVMSVSDSVMIVIFMVAVTGYTLCVLQVVPYTLMCLYHSNKQVYFTSSNPRPCSLSDSDDPTLTKPILPCDLASPYVNGHTGGVTLSEELPNISQFAGGDEASCTPVSQRGLCFDIAILDSAYMLSQVLPAICLGSVVQLVNSVRAYMASACCFSLLAFLCSTRVIYSITDLQH</sequence>
<evidence type="ECO:0000256" key="8">
    <source>
        <dbReference type="SAM" id="Phobius"/>
    </source>
</evidence>
<dbReference type="GO" id="GO:0016020">
    <property type="term" value="C:membrane"/>
    <property type="evidence" value="ECO:0007669"/>
    <property type="project" value="UniProtKB-SubCell"/>
</dbReference>
<feature type="region of interest" description="Disordered" evidence="7">
    <location>
        <begin position="1"/>
        <end position="22"/>
    </location>
</feature>
<feature type="transmembrane region" description="Helical" evidence="8">
    <location>
        <begin position="105"/>
        <end position="125"/>
    </location>
</feature>
<dbReference type="InterPro" id="IPR036259">
    <property type="entry name" value="MFS_trans_sf"/>
</dbReference>
<comment type="similarity">
    <text evidence="6">Belongs to the glycoside-pentoside-hexuronide (GPH) cation symporter transporter (TC 2.A.2) family.</text>
</comment>
<comment type="subcellular location">
    <subcellularLocation>
        <location evidence="1">Membrane</location>
        <topology evidence="1">Multi-pass membrane protein</topology>
    </subcellularLocation>
</comment>
<feature type="transmembrane region" description="Helical" evidence="8">
    <location>
        <begin position="217"/>
        <end position="237"/>
    </location>
</feature>
<dbReference type="InterPro" id="IPR011701">
    <property type="entry name" value="MFS"/>
</dbReference>
<dbReference type="Gene3D" id="1.20.1250.20">
    <property type="entry name" value="MFS general substrate transporter like domains"/>
    <property type="match status" value="1"/>
</dbReference>